<name>A0A2P2LB30_RHIMU</name>
<proteinExistence type="predicted"/>
<reference evidence="1" key="1">
    <citation type="submission" date="2018-02" db="EMBL/GenBank/DDBJ databases">
        <title>Rhizophora mucronata_Transcriptome.</title>
        <authorList>
            <person name="Meera S.P."/>
            <person name="Sreeshan A."/>
            <person name="Augustine A."/>
        </authorList>
    </citation>
    <scope>NUCLEOTIDE SEQUENCE</scope>
    <source>
        <tissue evidence="1">Leaf</tissue>
    </source>
</reference>
<sequence length="38" mass="4499">MLSVKLQVFELELIFSSCTCKLTLTNPDFFFVYFFTIL</sequence>
<organism evidence="1">
    <name type="scientific">Rhizophora mucronata</name>
    <name type="common">Asiatic mangrove</name>
    <dbReference type="NCBI Taxonomy" id="61149"/>
    <lineage>
        <taxon>Eukaryota</taxon>
        <taxon>Viridiplantae</taxon>
        <taxon>Streptophyta</taxon>
        <taxon>Embryophyta</taxon>
        <taxon>Tracheophyta</taxon>
        <taxon>Spermatophyta</taxon>
        <taxon>Magnoliopsida</taxon>
        <taxon>eudicotyledons</taxon>
        <taxon>Gunneridae</taxon>
        <taxon>Pentapetalae</taxon>
        <taxon>rosids</taxon>
        <taxon>fabids</taxon>
        <taxon>Malpighiales</taxon>
        <taxon>Rhizophoraceae</taxon>
        <taxon>Rhizophora</taxon>
    </lineage>
</organism>
<dbReference type="AlphaFoldDB" id="A0A2P2LB30"/>
<protein>
    <submittedName>
        <fullName evidence="1">Starch synthase 3ic/amyloplastic</fullName>
    </submittedName>
</protein>
<dbReference type="EMBL" id="GGEC01034692">
    <property type="protein sequence ID" value="MBX15176.1"/>
    <property type="molecule type" value="Transcribed_RNA"/>
</dbReference>
<evidence type="ECO:0000313" key="1">
    <source>
        <dbReference type="EMBL" id="MBX15176.1"/>
    </source>
</evidence>
<accession>A0A2P2LB30</accession>